<dbReference type="PANTHER" id="PTHR47785">
    <property type="entry name" value="ZN(II)2CYS6 TRANSCRIPTION FACTOR (EUROFUNG)-RELATED-RELATED"/>
    <property type="match status" value="1"/>
</dbReference>
<dbReference type="AlphaFoldDB" id="A0AAV9MYZ1"/>
<evidence type="ECO:0008006" key="3">
    <source>
        <dbReference type="Google" id="ProtNLM"/>
    </source>
</evidence>
<protein>
    <recommendedName>
        <fullName evidence="3">Transcription factor domain-containing protein</fullName>
    </recommendedName>
</protein>
<name>A0AAV9MYZ1_9EURO</name>
<reference evidence="1 2" key="1">
    <citation type="submission" date="2023-08" db="EMBL/GenBank/DDBJ databases">
        <title>Black Yeasts Isolated from many extreme environments.</title>
        <authorList>
            <person name="Coleine C."/>
            <person name="Stajich J.E."/>
            <person name="Selbmann L."/>
        </authorList>
    </citation>
    <scope>NUCLEOTIDE SEQUENCE [LARGE SCALE GENOMIC DNA]</scope>
    <source>
        <strain evidence="1 2">CCFEE 5792</strain>
    </source>
</reference>
<dbReference type="CDD" id="cd12148">
    <property type="entry name" value="fungal_TF_MHR"/>
    <property type="match status" value="1"/>
</dbReference>
<comment type="caution">
    <text evidence="1">The sequence shown here is derived from an EMBL/GenBank/DDBJ whole genome shotgun (WGS) entry which is preliminary data.</text>
</comment>
<evidence type="ECO:0000313" key="2">
    <source>
        <dbReference type="Proteomes" id="UP001358417"/>
    </source>
</evidence>
<accession>A0AAV9MYZ1</accession>
<proteinExistence type="predicted"/>
<dbReference type="RefSeq" id="XP_064702507.1">
    <property type="nucleotide sequence ID" value="XM_064850841.1"/>
</dbReference>
<sequence>MRRTISGCFSGFATTLNGEEYPLGIHAEEHSTNLLQPVSRDLLREIDGTLPRSNLAQFEEHFSLPLPCDEADNKERPPHVNTHFVFFLAEMSLRAILESILTTPELNAHSSPASIHQPYQLNISPVQQELHSQLDTWILRLPANLDWSPNPVPVPTNAYSERSPLTTRLKLLYWYARFALHRPLMLQTLDNGAVWSHLPIWEPFREGLLPALNLLKIFATEQPDIDVIMANRVISAIDMMTKITSKMPFPAFNGENADELIRTATNMLMRKFGTSSDWVVCKLANLQVNSRNGVSV</sequence>
<dbReference type="EMBL" id="JAVRRD010000028">
    <property type="protein sequence ID" value="KAK5046934.1"/>
    <property type="molecule type" value="Genomic_DNA"/>
</dbReference>
<evidence type="ECO:0000313" key="1">
    <source>
        <dbReference type="EMBL" id="KAK5046934.1"/>
    </source>
</evidence>
<organism evidence="1 2">
    <name type="scientific">Exophiala bonariae</name>
    <dbReference type="NCBI Taxonomy" id="1690606"/>
    <lineage>
        <taxon>Eukaryota</taxon>
        <taxon>Fungi</taxon>
        <taxon>Dikarya</taxon>
        <taxon>Ascomycota</taxon>
        <taxon>Pezizomycotina</taxon>
        <taxon>Eurotiomycetes</taxon>
        <taxon>Chaetothyriomycetidae</taxon>
        <taxon>Chaetothyriales</taxon>
        <taxon>Herpotrichiellaceae</taxon>
        <taxon>Exophiala</taxon>
    </lineage>
</organism>
<keyword evidence="2" id="KW-1185">Reference proteome</keyword>
<dbReference type="Proteomes" id="UP001358417">
    <property type="component" value="Unassembled WGS sequence"/>
</dbReference>
<gene>
    <name evidence="1" type="ORF">LTR84_007288</name>
</gene>
<dbReference type="GeneID" id="89975454"/>
<dbReference type="InterPro" id="IPR053181">
    <property type="entry name" value="EcdB-like_regulator"/>
</dbReference>